<dbReference type="EMBL" id="JASGCB010000006">
    <property type="protein sequence ID" value="MDI9259652.1"/>
    <property type="molecule type" value="Genomic_DNA"/>
</dbReference>
<keyword evidence="2 4" id="KW-0378">Hydrolase</keyword>
<feature type="domain" description="Glycoside hydrolase family 31 TIM barrel" evidence="5">
    <location>
        <begin position="257"/>
        <end position="570"/>
    </location>
</feature>
<organism evidence="8 9">
    <name type="scientific">Alicyclobacillus sendaiensis PA2</name>
    <dbReference type="NCBI Taxonomy" id="3029425"/>
    <lineage>
        <taxon>Bacteria</taxon>
        <taxon>Bacillati</taxon>
        <taxon>Bacillota</taxon>
        <taxon>Bacilli</taxon>
        <taxon>Bacillales</taxon>
        <taxon>Alicyclobacillaceae</taxon>
        <taxon>Alicyclobacillus</taxon>
    </lineage>
</organism>
<dbReference type="CDD" id="cd06593">
    <property type="entry name" value="GH31_xylosidase_YicI"/>
    <property type="match status" value="1"/>
</dbReference>
<dbReference type="Gene3D" id="2.60.40.1180">
    <property type="entry name" value="Golgi alpha-mannosidase II"/>
    <property type="match status" value="2"/>
</dbReference>
<dbReference type="RefSeq" id="WP_283203202.1">
    <property type="nucleotide sequence ID" value="NZ_JASGCB010000006.1"/>
</dbReference>
<dbReference type="SUPFAM" id="SSF74650">
    <property type="entry name" value="Galactose mutarotase-like"/>
    <property type="match status" value="1"/>
</dbReference>
<dbReference type="SUPFAM" id="SSF117125">
    <property type="entry name" value="Putative glucosidase YicI, C-terminal domain"/>
    <property type="match status" value="1"/>
</dbReference>
<evidence type="ECO:0000256" key="1">
    <source>
        <dbReference type="ARBA" id="ARBA00007806"/>
    </source>
</evidence>
<evidence type="ECO:0000259" key="5">
    <source>
        <dbReference type="Pfam" id="PF01055"/>
    </source>
</evidence>
<proteinExistence type="inferred from homology"/>
<comment type="caution">
    <text evidence="8">The sequence shown here is derived from an EMBL/GenBank/DDBJ whole genome shotgun (WGS) entry which is preliminary data.</text>
</comment>
<dbReference type="CDD" id="cd14752">
    <property type="entry name" value="GH31_N"/>
    <property type="match status" value="1"/>
</dbReference>
<dbReference type="InterPro" id="IPR011013">
    <property type="entry name" value="Gal_mutarotase_sf_dom"/>
</dbReference>
<dbReference type="Proteomes" id="UP001529245">
    <property type="component" value="Unassembled WGS sequence"/>
</dbReference>
<evidence type="ECO:0000313" key="9">
    <source>
        <dbReference type="Proteomes" id="UP001529245"/>
    </source>
</evidence>
<dbReference type="InterPro" id="IPR025887">
    <property type="entry name" value="Glyco_hydro_31_N_dom"/>
</dbReference>
<feature type="domain" description="Glycosyl hydrolase family 31 C-terminal" evidence="7">
    <location>
        <begin position="579"/>
        <end position="664"/>
    </location>
</feature>
<dbReference type="InterPro" id="IPR017853">
    <property type="entry name" value="GH"/>
</dbReference>
<evidence type="ECO:0000313" key="8">
    <source>
        <dbReference type="EMBL" id="MDI9259652.1"/>
    </source>
</evidence>
<comment type="similarity">
    <text evidence="1 4">Belongs to the glycosyl hydrolase 31 family.</text>
</comment>
<accession>A0ABT6XXZ1</accession>
<dbReference type="PANTHER" id="PTHR43053">
    <property type="entry name" value="GLYCOSIDASE FAMILY 31"/>
    <property type="match status" value="1"/>
</dbReference>
<dbReference type="Pfam" id="PF13802">
    <property type="entry name" value="Gal_mutarotas_2"/>
    <property type="match status" value="1"/>
</dbReference>
<evidence type="ECO:0000259" key="7">
    <source>
        <dbReference type="Pfam" id="PF21365"/>
    </source>
</evidence>
<evidence type="ECO:0000256" key="4">
    <source>
        <dbReference type="RuleBase" id="RU361185"/>
    </source>
</evidence>
<dbReference type="InterPro" id="IPR000322">
    <property type="entry name" value="Glyco_hydro_31_TIM"/>
</dbReference>
<dbReference type="InterPro" id="IPR048395">
    <property type="entry name" value="Glyco_hydro_31_C"/>
</dbReference>
<name>A0ABT6XXZ1_ALISE</name>
<dbReference type="GO" id="GO:0061634">
    <property type="term" value="F:alpha-D-xyloside xylohydrolase"/>
    <property type="evidence" value="ECO:0007669"/>
    <property type="project" value="UniProtKB-EC"/>
</dbReference>
<dbReference type="InterPro" id="IPR050985">
    <property type="entry name" value="Alpha-glycosidase_related"/>
</dbReference>
<dbReference type="Gene3D" id="2.60.40.1760">
    <property type="entry name" value="glycosyl hydrolase (family 31)"/>
    <property type="match status" value="1"/>
</dbReference>
<evidence type="ECO:0000256" key="3">
    <source>
        <dbReference type="ARBA" id="ARBA00023295"/>
    </source>
</evidence>
<dbReference type="Gene3D" id="3.20.20.80">
    <property type="entry name" value="Glycosidases"/>
    <property type="match status" value="1"/>
</dbReference>
<dbReference type="SUPFAM" id="SSF51445">
    <property type="entry name" value="(Trans)glycosidases"/>
    <property type="match status" value="1"/>
</dbReference>
<dbReference type="EC" id="3.2.1.177" evidence="8"/>
<feature type="domain" description="Glycoside hydrolase family 31 N-terminal" evidence="6">
    <location>
        <begin position="55"/>
        <end position="214"/>
    </location>
</feature>
<keyword evidence="9" id="KW-1185">Reference proteome</keyword>
<dbReference type="InterPro" id="IPR013780">
    <property type="entry name" value="Glyco_hydro_b"/>
</dbReference>
<sequence>MKFTDGNWLVRDGVSIHPGLSVQDWRQDGDGVLFFVACRPVTHRGHMLDGPMLTCRVSFPRPGMVRVEQHHFLGRVDRGPHFPLALHPQPFAVEATETEVILTSGEMEARVRLSPWSIAFYEGGRLLTESGPRSAAYIVDHGQPHMRGQLQLSVGEHVYGLGERFTAFVKNGQSVDIWNRDGGTGSDQAYKNVPFYLTNQGYGVFVNHPECVSFEIGTEFVSKVQFSVEGERLDYFVIGGGEPKMVLERYTALTGRPAPPPVWSFGLWLSTSFTTDYDEQTVSQFVDGMASRGIPVSVFHFDCFWMKPYEWCNFAWDTACFPDPEGMLARLKARGLRICVWINPYIAQKSPLFLEAMTRGYLLKRPNGDVWQWDLWQPGMGIVDFTNPDARRWYQSHLRRLLEMGVDAFKTDFGERIPTDVVYHDGADPHKMHNFYSYLYNEVVWEVLCERGEQGAVVFARSGTAGSQRFPVHWGGDCRATYESMAETLRGGLSLALSGFGFWSHDIGGFEDTAPAHLYKRWIAFGLLSSHSRLHGSGSYRVPWLFDEESVDVLRHFTRLKLRLMPYLWSCAIEAHRTGVPVLRPMMLEFPGDPTCEPLDRQYMLGPSLLVAPVFSASGEVTYYLPEGRWTHLTSGETKQGGRWYREQHGFFSLPLYVREGSILAMQDHPTKPEALPSEGLALHVYPLRPGQRSVCHLFDDDGRSAGHIEAAWEDGQLVLAPHACAHAWTAVLHGLKEPGALRVEGATWRASEQGVLLVPHHPSEAVRIAGIQRTWLED</sequence>
<dbReference type="SUPFAM" id="SSF51011">
    <property type="entry name" value="Glycosyl hydrolase domain"/>
    <property type="match status" value="1"/>
</dbReference>
<keyword evidence="3 4" id="KW-0326">Glycosidase</keyword>
<reference evidence="8 9" key="1">
    <citation type="submission" date="2023-04" db="EMBL/GenBank/DDBJ databases">
        <title>A. sendaiensis sub sp. chiapanensis a novel subspecie with specific adaptation in bacterial cell wall isolated from an active volcano.</title>
        <authorList>
            <person name="Alvarez Gutierrez P.E."/>
            <person name="Ortiz Cortes L.Y."/>
        </authorList>
    </citation>
    <scope>NUCLEOTIDE SEQUENCE [LARGE SCALE GENOMIC DNA]</scope>
    <source>
        <strain evidence="8 9">PA2</strain>
    </source>
</reference>
<protein>
    <submittedName>
        <fullName evidence="8">Alpha-xylosidase</fullName>
        <ecNumber evidence="8">3.2.1.177</ecNumber>
    </submittedName>
</protein>
<evidence type="ECO:0000256" key="2">
    <source>
        <dbReference type="ARBA" id="ARBA00022801"/>
    </source>
</evidence>
<dbReference type="Pfam" id="PF21365">
    <property type="entry name" value="Glyco_hydro_31_3rd"/>
    <property type="match status" value="1"/>
</dbReference>
<dbReference type="Pfam" id="PF01055">
    <property type="entry name" value="Glyco_hydro_31_2nd"/>
    <property type="match status" value="1"/>
</dbReference>
<dbReference type="PANTHER" id="PTHR43053:SF4">
    <property type="entry name" value="MYOGENESIS-REGULATING GLYCOSIDASE"/>
    <property type="match status" value="1"/>
</dbReference>
<gene>
    <name evidence="8" type="primary">yicI</name>
    <name evidence="8" type="ORF">QID03_05580</name>
</gene>
<evidence type="ECO:0000259" key="6">
    <source>
        <dbReference type="Pfam" id="PF13802"/>
    </source>
</evidence>
<dbReference type="NCBIfam" id="NF007940">
    <property type="entry name" value="PRK10658.1"/>
    <property type="match status" value="1"/>
</dbReference>